<dbReference type="AlphaFoldDB" id="A0AA38WNB2"/>
<comment type="caution">
    <text evidence="2">The sequence shown here is derived from an EMBL/GenBank/DDBJ whole genome shotgun (WGS) entry which is preliminary data.</text>
</comment>
<feature type="compositionally biased region" description="Polar residues" evidence="1">
    <location>
        <begin position="367"/>
        <end position="378"/>
    </location>
</feature>
<name>A0AA38WNB2_9ASTR</name>
<proteinExistence type="predicted"/>
<evidence type="ECO:0000256" key="1">
    <source>
        <dbReference type="SAM" id="MobiDB-lite"/>
    </source>
</evidence>
<organism evidence="2 3">
    <name type="scientific">Centaurea solstitialis</name>
    <name type="common">yellow star-thistle</name>
    <dbReference type="NCBI Taxonomy" id="347529"/>
    <lineage>
        <taxon>Eukaryota</taxon>
        <taxon>Viridiplantae</taxon>
        <taxon>Streptophyta</taxon>
        <taxon>Embryophyta</taxon>
        <taxon>Tracheophyta</taxon>
        <taxon>Spermatophyta</taxon>
        <taxon>Magnoliopsida</taxon>
        <taxon>eudicotyledons</taxon>
        <taxon>Gunneridae</taxon>
        <taxon>Pentapetalae</taxon>
        <taxon>asterids</taxon>
        <taxon>campanulids</taxon>
        <taxon>Asterales</taxon>
        <taxon>Asteraceae</taxon>
        <taxon>Carduoideae</taxon>
        <taxon>Cardueae</taxon>
        <taxon>Centaureinae</taxon>
        <taxon>Centaurea</taxon>
    </lineage>
</organism>
<sequence>MGDNELFTNIMASVPPPKRVLEAKYQKLHKSESDLQEKKFSAKELTRRVKRFKKGSSASNNDVLSEIEEYRDCVLRIEDEGELTDSILSNMLRSINKLLQKSEKKQPKNLIKFLGKSSVYSGGVLEFHNNQALPFCHEETNNSWSLVLVTLTTIATALPNIAEVHVKNLLNSMREGLEFVKHIEETLYAKDELVDARKTARHIWIEAEVFDKWLRIKLQYQARKGKLSRDILEWLQEEALKIEDSKKRNDDSRVIAAKSMCRISETILCHFDERGNWPKGMELFDWISTMIKYLLWACFTNLSRVITLKCHHDAIEKRGKSVRSAARLLGESKSILNILEKSQFEELDHEKSMTYIDKWQAPPKGQLHTTGGASPSEI</sequence>
<dbReference type="PANTHER" id="PTHR35307">
    <property type="entry name" value="PROTEIN, PUTATIVE-RELATED"/>
    <property type="match status" value="1"/>
</dbReference>
<evidence type="ECO:0000313" key="3">
    <source>
        <dbReference type="Proteomes" id="UP001172457"/>
    </source>
</evidence>
<dbReference type="PANTHER" id="PTHR35307:SF3">
    <property type="entry name" value="DUF4220 DOMAIN-CONTAINING PROTEIN"/>
    <property type="match status" value="1"/>
</dbReference>
<dbReference type="Proteomes" id="UP001172457">
    <property type="component" value="Chromosome 3"/>
</dbReference>
<accession>A0AA38WNB2</accession>
<keyword evidence="3" id="KW-1185">Reference proteome</keyword>
<protein>
    <submittedName>
        <fullName evidence="2">Uncharacterized protein</fullName>
    </submittedName>
</protein>
<feature type="region of interest" description="Disordered" evidence="1">
    <location>
        <begin position="359"/>
        <end position="378"/>
    </location>
</feature>
<reference evidence="2" key="1">
    <citation type="submission" date="2023-03" db="EMBL/GenBank/DDBJ databases">
        <title>Chromosome-scale reference genome and RAD-based genetic map of yellow starthistle (Centaurea solstitialis) reveal putative structural variation and QTLs associated with invader traits.</title>
        <authorList>
            <person name="Reatini B."/>
            <person name="Cang F.A."/>
            <person name="Jiang Q."/>
            <person name="Mckibben M.T.W."/>
            <person name="Barker M.S."/>
            <person name="Rieseberg L.H."/>
            <person name="Dlugosch K.M."/>
        </authorList>
    </citation>
    <scope>NUCLEOTIDE SEQUENCE</scope>
    <source>
        <strain evidence="2">CAN-66</strain>
        <tissue evidence="2">Leaf</tissue>
    </source>
</reference>
<evidence type="ECO:0000313" key="2">
    <source>
        <dbReference type="EMBL" id="KAJ9558755.1"/>
    </source>
</evidence>
<gene>
    <name evidence="2" type="ORF">OSB04_013369</name>
</gene>
<dbReference type="EMBL" id="JARYMX010000003">
    <property type="protein sequence ID" value="KAJ9558755.1"/>
    <property type="molecule type" value="Genomic_DNA"/>
</dbReference>